<evidence type="ECO:0008006" key="4">
    <source>
        <dbReference type="Google" id="ProtNLM"/>
    </source>
</evidence>
<keyword evidence="1" id="KW-1133">Transmembrane helix</keyword>
<dbReference type="KEGG" id="msx:AU14_03660"/>
<organism evidence="2 3">
    <name type="scientific">Marinobacter similis</name>
    <dbReference type="NCBI Taxonomy" id="1420916"/>
    <lineage>
        <taxon>Bacteria</taxon>
        <taxon>Pseudomonadati</taxon>
        <taxon>Pseudomonadota</taxon>
        <taxon>Gammaproteobacteria</taxon>
        <taxon>Pseudomonadales</taxon>
        <taxon>Marinobacteraceae</taxon>
        <taxon>Marinobacter</taxon>
    </lineage>
</organism>
<keyword evidence="3" id="KW-1185">Reference proteome</keyword>
<dbReference type="HOGENOM" id="CLU_086345_0_0_6"/>
<dbReference type="Proteomes" id="UP000061489">
    <property type="component" value="Chromosome"/>
</dbReference>
<dbReference type="OrthoDB" id="116415at2"/>
<feature type="transmembrane region" description="Helical" evidence="1">
    <location>
        <begin position="191"/>
        <end position="212"/>
    </location>
</feature>
<feature type="transmembrane region" description="Helical" evidence="1">
    <location>
        <begin position="51"/>
        <end position="70"/>
    </location>
</feature>
<feature type="transmembrane region" description="Helical" evidence="1">
    <location>
        <begin position="7"/>
        <end position="31"/>
    </location>
</feature>
<evidence type="ECO:0000256" key="1">
    <source>
        <dbReference type="SAM" id="Phobius"/>
    </source>
</evidence>
<name>W5YGN4_9GAMM</name>
<dbReference type="InterPro" id="IPR025333">
    <property type="entry name" value="DUF4239"/>
</dbReference>
<protein>
    <recommendedName>
        <fullName evidence="4">DUF4239 domain-containing protein</fullName>
    </recommendedName>
</protein>
<keyword evidence="1" id="KW-0472">Membrane</keyword>
<evidence type="ECO:0000313" key="2">
    <source>
        <dbReference type="EMBL" id="AHI28044.1"/>
    </source>
</evidence>
<accession>W5YGN4</accession>
<dbReference type="EMBL" id="CP007151">
    <property type="protein sequence ID" value="AHI28044.1"/>
    <property type="molecule type" value="Genomic_DNA"/>
</dbReference>
<feature type="transmembrane region" description="Helical" evidence="1">
    <location>
        <begin position="218"/>
        <end position="237"/>
    </location>
</feature>
<keyword evidence="1" id="KW-0812">Transmembrane</keyword>
<dbReference type="Pfam" id="PF14023">
    <property type="entry name" value="Bestrophin-like"/>
    <property type="match status" value="1"/>
</dbReference>
<sequence>MNEQEVLYGFSSVLIAAALFVAIVVCNELGFRTGRFTQSRTTSEMKELTGSVQASILGLLALLLGFTFSMSMQRYDNRSIAVIDEANAIGTAVLRVELLPQEFQDDAKQLWRDYAQLRVEVGQVDLTKVDERKEYNAKIAQLQSELWSLAIAATNVDPRPVTTGAFVKSLNDAIDSQGKRNALLQMHVPEVVLILLFVVFIASGGIMGYSSGLSGQRMVVPIMLVSLLITLIVFLIIDLDRPKRGFIQVNQAPIVEVLDSLKR</sequence>
<proteinExistence type="predicted"/>
<dbReference type="AlphaFoldDB" id="W5YGN4"/>
<dbReference type="STRING" id="1420916.AU14_03660"/>
<reference evidence="2 3" key="1">
    <citation type="journal article" date="2014" name="Genome Announc.">
        <title>Draft Genome Sequences of Marinobacter similis A3d10T and Marinobacter salarius R9SW1T.</title>
        <authorList>
            <person name="Ivanova E.P."/>
            <person name="Ng H.J."/>
            <person name="Webb H.K."/>
            <person name="Feng G."/>
            <person name="Oshima K."/>
            <person name="Hattori M."/>
            <person name="Ohkuma M."/>
            <person name="Sergeev A.F."/>
            <person name="Mikhailov V.V."/>
            <person name="Crawford R.J."/>
            <person name="Sawabe T."/>
        </authorList>
    </citation>
    <scope>NUCLEOTIDE SEQUENCE [LARGE SCALE GENOMIC DNA]</scope>
    <source>
        <strain evidence="2 3">A3d10</strain>
    </source>
</reference>
<evidence type="ECO:0000313" key="3">
    <source>
        <dbReference type="Proteomes" id="UP000061489"/>
    </source>
</evidence>
<dbReference type="RefSeq" id="WP_041338944.1">
    <property type="nucleotide sequence ID" value="NZ_CP007151.1"/>
</dbReference>
<gene>
    <name evidence="2" type="ORF">AU14_03660</name>
</gene>